<sequence length="90" mass="10158">MPNHTFRLKNTPLGNLVVKFYQIEPYSEAAFERVRLRDFWLTTAPGSGNTWALSLYQGLVADNHILPEAIAQLHTRCATCNCVRIERPGG</sequence>
<organism evidence="1 2">
    <name type="scientific">Hymenobacter artigasi</name>
    <dbReference type="NCBI Taxonomy" id="2719616"/>
    <lineage>
        <taxon>Bacteria</taxon>
        <taxon>Pseudomonadati</taxon>
        <taxon>Bacteroidota</taxon>
        <taxon>Cytophagia</taxon>
        <taxon>Cytophagales</taxon>
        <taxon>Hymenobacteraceae</taxon>
        <taxon>Hymenobacter</taxon>
    </lineage>
</organism>
<keyword evidence="2" id="KW-1185">Reference proteome</keyword>
<evidence type="ECO:0000313" key="2">
    <source>
        <dbReference type="Proteomes" id="UP000717634"/>
    </source>
</evidence>
<proteinExistence type="predicted"/>
<protein>
    <submittedName>
        <fullName evidence="1">Uncharacterized protein</fullName>
    </submittedName>
</protein>
<gene>
    <name evidence="1" type="ORF">HBN54_004670</name>
</gene>
<dbReference type="Proteomes" id="UP000717634">
    <property type="component" value="Unassembled WGS sequence"/>
</dbReference>
<name>A0ABX1HRV6_9BACT</name>
<evidence type="ECO:0000313" key="1">
    <source>
        <dbReference type="EMBL" id="NKI92046.1"/>
    </source>
</evidence>
<dbReference type="RefSeq" id="WP_168675583.1">
    <property type="nucleotide sequence ID" value="NZ_JAAVTK010000031.1"/>
</dbReference>
<dbReference type="EMBL" id="JAAVTK010000031">
    <property type="protein sequence ID" value="NKI92046.1"/>
    <property type="molecule type" value="Genomic_DNA"/>
</dbReference>
<accession>A0ABX1HRV6</accession>
<comment type="caution">
    <text evidence="1">The sequence shown here is derived from an EMBL/GenBank/DDBJ whole genome shotgun (WGS) entry which is preliminary data.</text>
</comment>
<reference evidence="1 2" key="1">
    <citation type="submission" date="2020-03" db="EMBL/GenBank/DDBJ databases">
        <title>Genomic Encyclopedia of Type Strains, Phase IV (KMG-V): Genome sequencing to study the core and pangenomes of soil and plant-associated prokaryotes.</title>
        <authorList>
            <person name="Whitman W."/>
        </authorList>
    </citation>
    <scope>NUCLEOTIDE SEQUENCE [LARGE SCALE GENOMIC DNA]</scope>
    <source>
        <strain evidence="1 2">1B</strain>
    </source>
</reference>